<evidence type="ECO:0000313" key="1">
    <source>
        <dbReference type="EMBL" id="EOI55601.1"/>
    </source>
</evidence>
<sequence>MPRFQKGETVKIKKDQPMADYLGIIINYNKETHTYLVSFNHEQQLFFSETALDRKQA</sequence>
<evidence type="ECO:0000313" key="3">
    <source>
        <dbReference type="Proteomes" id="UP000013750"/>
    </source>
</evidence>
<evidence type="ECO:0000313" key="4">
    <source>
        <dbReference type="Proteomes" id="UP000014160"/>
    </source>
</evidence>
<gene>
    <name evidence="2" type="ORF">I592_01156</name>
    <name evidence="1" type="ORF">UKC_02810</name>
</gene>
<dbReference type="EMBL" id="AJDQ01000008">
    <property type="protein sequence ID" value="EOI55601.1"/>
    <property type="molecule type" value="Genomic_DNA"/>
</dbReference>
<dbReference type="HOGENOM" id="CLU_203868_0_0_9"/>
<dbReference type="AlphaFoldDB" id="R2VD80"/>
<accession>R2VD80</accession>
<reference evidence="1 3" key="1">
    <citation type="submission" date="2013-02" db="EMBL/GenBank/DDBJ databases">
        <title>The Genome Sequence of Enterococcus gilvus ATCC BAA-350.</title>
        <authorList>
            <consortium name="The Broad Institute Genome Sequencing Platform"/>
            <consortium name="The Broad Institute Genome Sequencing Center for Infectious Disease"/>
            <person name="Earl A.M."/>
            <person name="Gilmore M.S."/>
            <person name="Lebreton F."/>
            <person name="Walker B."/>
            <person name="Young S.K."/>
            <person name="Zeng Q."/>
            <person name="Gargeya S."/>
            <person name="Fitzgerald M."/>
            <person name="Haas B."/>
            <person name="Abouelleil A."/>
            <person name="Alvarado L."/>
            <person name="Arachchi H.M."/>
            <person name="Berlin A.M."/>
            <person name="Chapman S.B."/>
            <person name="Dewar J."/>
            <person name="Goldberg J."/>
            <person name="Griggs A."/>
            <person name="Gujja S."/>
            <person name="Hansen M."/>
            <person name="Howarth C."/>
            <person name="Imamovic A."/>
            <person name="Larimer J."/>
            <person name="McCowan C."/>
            <person name="Murphy C."/>
            <person name="Neiman D."/>
            <person name="Pearson M."/>
            <person name="Priest M."/>
            <person name="Roberts A."/>
            <person name="Saif S."/>
            <person name="Shea T."/>
            <person name="Sisk P."/>
            <person name="Sykes S."/>
            <person name="Wortman J."/>
            <person name="Nusbaum C."/>
            <person name="Birren B."/>
        </authorList>
    </citation>
    <scope>NUCLEOTIDE SEQUENCE [LARGE SCALE GENOMIC DNA]</scope>
    <source>
        <strain evidence="1 3">ATCC BAA-350</strain>
    </source>
</reference>
<proteinExistence type="predicted"/>
<dbReference type="eggNOG" id="ENOG50306RU">
    <property type="taxonomic scope" value="Bacteria"/>
</dbReference>
<evidence type="ECO:0008006" key="5">
    <source>
        <dbReference type="Google" id="ProtNLM"/>
    </source>
</evidence>
<dbReference type="Proteomes" id="UP000014160">
    <property type="component" value="Unassembled WGS sequence"/>
</dbReference>
<name>R2VD80_9ENTE</name>
<dbReference type="Proteomes" id="UP000013750">
    <property type="component" value="Unassembled WGS sequence"/>
</dbReference>
<organism evidence="1 3">
    <name type="scientific">Enterococcus gilvus ATCC BAA-350</name>
    <dbReference type="NCBI Taxonomy" id="1158614"/>
    <lineage>
        <taxon>Bacteria</taxon>
        <taxon>Bacillati</taxon>
        <taxon>Bacillota</taxon>
        <taxon>Bacilli</taxon>
        <taxon>Lactobacillales</taxon>
        <taxon>Enterococcaceae</taxon>
        <taxon>Enterococcus</taxon>
    </lineage>
</organism>
<protein>
    <recommendedName>
        <fullName evidence="5">DUF2187 domain-containing protein</fullName>
    </recommendedName>
</protein>
<comment type="caution">
    <text evidence="1">The sequence shown here is derived from an EMBL/GenBank/DDBJ whole genome shotgun (WGS) entry which is preliminary data.</text>
</comment>
<evidence type="ECO:0000313" key="2">
    <source>
        <dbReference type="EMBL" id="EOW81856.1"/>
    </source>
</evidence>
<dbReference type="PATRIC" id="fig|1158614.3.peg.2803"/>
<reference evidence="2 4" key="2">
    <citation type="submission" date="2013-03" db="EMBL/GenBank/DDBJ databases">
        <title>The Genome Sequence of Enterococcus gilvus ATCC BAA-350 (PacBio/Illumina hybrid assembly).</title>
        <authorList>
            <consortium name="The Broad Institute Genomics Platform"/>
            <consortium name="The Broad Institute Genome Sequencing Center for Infectious Disease"/>
            <person name="Earl A."/>
            <person name="Russ C."/>
            <person name="Gilmore M."/>
            <person name="Surin D."/>
            <person name="Walker B."/>
            <person name="Young S."/>
            <person name="Zeng Q."/>
            <person name="Gargeya S."/>
            <person name="Fitzgerald M."/>
            <person name="Haas B."/>
            <person name="Abouelleil A."/>
            <person name="Allen A.W."/>
            <person name="Alvarado L."/>
            <person name="Arachchi H.M."/>
            <person name="Berlin A.M."/>
            <person name="Chapman S.B."/>
            <person name="Gainer-Dewar J."/>
            <person name="Goldberg J."/>
            <person name="Griggs A."/>
            <person name="Gujja S."/>
            <person name="Hansen M."/>
            <person name="Howarth C."/>
            <person name="Imamovic A."/>
            <person name="Ireland A."/>
            <person name="Larimer J."/>
            <person name="McCowan C."/>
            <person name="Murphy C."/>
            <person name="Pearson M."/>
            <person name="Poon T.W."/>
            <person name="Priest M."/>
            <person name="Roberts A."/>
            <person name="Saif S."/>
            <person name="Shea T."/>
            <person name="Sisk P."/>
            <person name="Sykes S."/>
            <person name="Wortman J."/>
            <person name="Nusbaum C."/>
            <person name="Birren B."/>
        </authorList>
    </citation>
    <scope>NUCLEOTIDE SEQUENCE [LARGE SCALE GENOMIC DNA]</scope>
    <source>
        <strain evidence="2 4">ATCC BAA-350</strain>
    </source>
</reference>
<dbReference type="EMBL" id="ASWH01000001">
    <property type="protein sequence ID" value="EOW81856.1"/>
    <property type="molecule type" value="Genomic_DNA"/>
</dbReference>
<keyword evidence="4" id="KW-1185">Reference proteome</keyword>